<evidence type="ECO:0000313" key="2">
    <source>
        <dbReference type="Proteomes" id="UP000192840"/>
    </source>
</evidence>
<name>A0A1W1ZZ69_9PSEU</name>
<dbReference type="Proteomes" id="UP000192840">
    <property type="component" value="Unassembled WGS sequence"/>
</dbReference>
<dbReference type="InterPro" id="IPR011059">
    <property type="entry name" value="Metal-dep_hydrolase_composite"/>
</dbReference>
<dbReference type="RefSeq" id="WP_245815852.1">
    <property type="nucleotide sequence ID" value="NZ_FWYC01000003.1"/>
</dbReference>
<sequence>MTTTTITGARGFDGEKNRGRVAEGLRADLLLVDGDPTTTISDTLNTRAVWRRGAGLGR</sequence>
<gene>
    <name evidence="1" type="ORF">SAMN05660733_00339</name>
</gene>
<keyword evidence="2" id="KW-1185">Reference proteome</keyword>
<evidence type="ECO:0000313" key="1">
    <source>
        <dbReference type="EMBL" id="SMC53717.1"/>
    </source>
</evidence>
<protein>
    <recommendedName>
        <fullName evidence="3">Amidohydrolase family protein</fullName>
    </recommendedName>
</protein>
<dbReference type="STRING" id="40571.SAMN05660733_00339"/>
<organism evidence="1 2">
    <name type="scientific">Lentzea albidocapillata</name>
    <dbReference type="NCBI Taxonomy" id="40571"/>
    <lineage>
        <taxon>Bacteria</taxon>
        <taxon>Bacillati</taxon>
        <taxon>Actinomycetota</taxon>
        <taxon>Actinomycetes</taxon>
        <taxon>Pseudonocardiales</taxon>
        <taxon>Pseudonocardiaceae</taxon>
        <taxon>Lentzea</taxon>
    </lineage>
</organism>
<accession>A0A1W1ZZ69</accession>
<reference evidence="2" key="1">
    <citation type="submission" date="2017-04" db="EMBL/GenBank/DDBJ databases">
        <authorList>
            <person name="Varghese N."/>
            <person name="Submissions S."/>
        </authorList>
    </citation>
    <scope>NUCLEOTIDE SEQUENCE [LARGE SCALE GENOMIC DNA]</scope>
    <source>
        <strain evidence="2">DSM 44073</strain>
    </source>
</reference>
<dbReference type="AlphaFoldDB" id="A0A1W1ZZ69"/>
<dbReference type="eggNOG" id="COG1228">
    <property type="taxonomic scope" value="Bacteria"/>
</dbReference>
<proteinExistence type="predicted"/>
<dbReference type="Gene3D" id="2.30.40.10">
    <property type="entry name" value="Urease, subunit C, domain 1"/>
    <property type="match status" value="1"/>
</dbReference>
<evidence type="ECO:0008006" key="3">
    <source>
        <dbReference type="Google" id="ProtNLM"/>
    </source>
</evidence>
<dbReference type="GO" id="GO:0016810">
    <property type="term" value="F:hydrolase activity, acting on carbon-nitrogen (but not peptide) bonds"/>
    <property type="evidence" value="ECO:0007669"/>
    <property type="project" value="InterPro"/>
</dbReference>
<dbReference type="EMBL" id="FWYC01000003">
    <property type="protein sequence ID" value="SMC53717.1"/>
    <property type="molecule type" value="Genomic_DNA"/>
</dbReference>
<dbReference type="SUPFAM" id="SSF51338">
    <property type="entry name" value="Composite domain of metallo-dependent hydrolases"/>
    <property type="match status" value="1"/>
</dbReference>